<dbReference type="EMBL" id="BKCJ010394081">
    <property type="protein sequence ID" value="GFA25939.1"/>
    <property type="molecule type" value="Genomic_DNA"/>
</dbReference>
<evidence type="ECO:0000256" key="1">
    <source>
        <dbReference type="SAM" id="MobiDB-lite"/>
    </source>
</evidence>
<proteinExistence type="predicted"/>
<protein>
    <submittedName>
        <fullName evidence="2">Uncharacterized protein</fullName>
    </submittedName>
</protein>
<feature type="non-terminal residue" evidence="2">
    <location>
        <position position="1"/>
    </location>
</feature>
<sequence>VSGHKFRRDSYHSRMLLQVHHIKSSVFHQSGIENSKKTSTSKDSSKGKSLATSSKSGKSAKEQVKEPIFVQDSDDDAEFDNVDIPMDHGEYLGNTKEQVNEDVVTKQDWHKKSNADSSLDPE</sequence>
<reference evidence="2" key="1">
    <citation type="journal article" date="2019" name="Sci. Rep.">
        <title>Draft genome of Tanacetum cinerariifolium, the natural source of mosquito coil.</title>
        <authorList>
            <person name="Yamashiro T."/>
            <person name="Shiraishi A."/>
            <person name="Satake H."/>
            <person name="Nakayama K."/>
        </authorList>
    </citation>
    <scope>NUCLEOTIDE SEQUENCE</scope>
</reference>
<accession>A0A699JCW2</accession>
<evidence type="ECO:0000313" key="2">
    <source>
        <dbReference type="EMBL" id="GFA25939.1"/>
    </source>
</evidence>
<name>A0A699JCW2_TANCI</name>
<organism evidence="2">
    <name type="scientific">Tanacetum cinerariifolium</name>
    <name type="common">Dalmatian daisy</name>
    <name type="synonym">Chrysanthemum cinerariifolium</name>
    <dbReference type="NCBI Taxonomy" id="118510"/>
    <lineage>
        <taxon>Eukaryota</taxon>
        <taxon>Viridiplantae</taxon>
        <taxon>Streptophyta</taxon>
        <taxon>Embryophyta</taxon>
        <taxon>Tracheophyta</taxon>
        <taxon>Spermatophyta</taxon>
        <taxon>Magnoliopsida</taxon>
        <taxon>eudicotyledons</taxon>
        <taxon>Gunneridae</taxon>
        <taxon>Pentapetalae</taxon>
        <taxon>asterids</taxon>
        <taxon>campanulids</taxon>
        <taxon>Asterales</taxon>
        <taxon>Asteraceae</taxon>
        <taxon>Asteroideae</taxon>
        <taxon>Anthemideae</taxon>
        <taxon>Anthemidinae</taxon>
        <taxon>Tanacetum</taxon>
    </lineage>
</organism>
<comment type="caution">
    <text evidence="2">The sequence shown here is derived from an EMBL/GenBank/DDBJ whole genome shotgun (WGS) entry which is preliminary data.</text>
</comment>
<feature type="compositionally biased region" description="Acidic residues" evidence="1">
    <location>
        <begin position="72"/>
        <end position="81"/>
    </location>
</feature>
<dbReference type="AlphaFoldDB" id="A0A699JCW2"/>
<feature type="region of interest" description="Disordered" evidence="1">
    <location>
        <begin position="24"/>
        <end position="96"/>
    </location>
</feature>
<gene>
    <name evidence="2" type="ORF">Tci_597911</name>
</gene>